<protein>
    <submittedName>
        <fullName evidence="2">Uncharacterized protein</fullName>
    </submittedName>
</protein>
<sequence length="165" mass="18081">MIEVIRSQPTCYLATADYASSFWGRYIWIYQARGSLTLTPGSLRFEGDRAALDIPLRDVTAIGTSRFASAAKPFGLLRLDVRYLDGEDERAIHLVPCESTLDATWQTSEVVASWFGTLAGLDALAGKKKLPVAPVPTRPSRTTPNPALAAALLVPLFIFLLLMLR</sequence>
<dbReference type="Proteomes" id="UP000324233">
    <property type="component" value="Chromosome"/>
</dbReference>
<organism evidence="2 3">
    <name type="scientific">Aquisphaera giovannonii</name>
    <dbReference type="NCBI Taxonomy" id="406548"/>
    <lineage>
        <taxon>Bacteria</taxon>
        <taxon>Pseudomonadati</taxon>
        <taxon>Planctomycetota</taxon>
        <taxon>Planctomycetia</taxon>
        <taxon>Isosphaerales</taxon>
        <taxon>Isosphaeraceae</taxon>
        <taxon>Aquisphaera</taxon>
    </lineage>
</organism>
<name>A0A5B9W5N8_9BACT</name>
<proteinExistence type="predicted"/>
<dbReference type="EMBL" id="CP042997">
    <property type="protein sequence ID" value="QEH35435.1"/>
    <property type="molecule type" value="Genomic_DNA"/>
</dbReference>
<dbReference type="KEGG" id="agv:OJF2_39870"/>
<feature type="transmembrane region" description="Helical" evidence="1">
    <location>
        <begin position="147"/>
        <end position="164"/>
    </location>
</feature>
<reference evidence="2 3" key="1">
    <citation type="submission" date="2019-08" db="EMBL/GenBank/DDBJ databases">
        <title>Deep-cultivation of Planctomycetes and their phenomic and genomic characterization uncovers novel biology.</title>
        <authorList>
            <person name="Wiegand S."/>
            <person name="Jogler M."/>
            <person name="Boedeker C."/>
            <person name="Pinto D."/>
            <person name="Vollmers J."/>
            <person name="Rivas-Marin E."/>
            <person name="Kohn T."/>
            <person name="Peeters S.H."/>
            <person name="Heuer A."/>
            <person name="Rast P."/>
            <person name="Oberbeckmann S."/>
            <person name="Bunk B."/>
            <person name="Jeske O."/>
            <person name="Meyerdierks A."/>
            <person name="Storesund J.E."/>
            <person name="Kallscheuer N."/>
            <person name="Luecker S."/>
            <person name="Lage O.M."/>
            <person name="Pohl T."/>
            <person name="Merkel B.J."/>
            <person name="Hornburger P."/>
            <person name="Mueller R.-W."/>
            <person name="Bruemmer F."/>
            <person name="Labrenz M."/>
            <person name="Spormann A.M."/>
            <person name="Op den Camp H."/>
            <person name="Overmann J."/>
            <person name="Amann R."/>
            <person name="Jetten M.S.M."/>
            <person name="Mascher T."/>
            <person name="Medema M.H."/>
            <person name="Devos D.P."/>
            <person name="Kaster A.-K."/>
            <person name="Ovreas L."/>
            <person name="Rohde M."/>
            <person name="Galperin M.Y."/>
            <person name="Jogler C."/>
        </authorList>
    </citation>
    <scope>NUCLEOTIDE SEQUENCE [LARGE SCALE GENOMIC DNA]</scope>
    <source>
        <strain evidence="2 3">OJF2</strain>
    </source>
</reference>
<keyword evidence="1" id="KW-0812">Transmembrane</keyword>
<keyword evidence="1" id="KW-1133">Transmembrane helix</keyword>
<keyword evidence="1" id="KW-0472">Membrane</keyword>
<gene>
    <name evidence="2" type="ORF">OJF2_39870</name>
</gene>
<accession>A0A5B9W5N8</accession>
<evidence type="ECO:0000313" key="3">
    <source>
        <dbReference type="Proteomes" id="UP000324233"/>
    </source>
</evidence>
<keyword evidence="3" id="KW-1185">Reference proteome</keyword>
<dbReference type="AlphaFoldDB" id="A0A5B9W5N8"/>
<evidence type="ECO:0000256" key="1">
    <source>
        <dbReference type="SAM" id="Phobius"/>
    </source>
</evidence>
<dbReference type="RefSeq" id="WP_148595241.1">
    <property type="nucleotide sequence ID" value="NZ_CP042997.1"/>
</dbReference>
<evidence type="ECO:0000313" key="2">
    <source>
        <dbReference type="EMBL" id="QEH35435.1"/>
    </source>
</evidence>